<dbReference type="GO" id="GO:0009307">
    <property type="term" value="P:DNA restriction-modification system"/>
    <property type="evidence" value="ECO:0007669"/>
    <property type="project" value="InterPro"/>
</dbReference>
<keyword evidence="5 7" id="KW-0949">S-adenosyl-L-methionine</keyword>
<comment type="similarity">
    <text evidence="1 7">Belongs to the N(4)/N(6)-methyltransferase family.</text>
</comment>
<dbReference type="PANTHER" id="PTHR30481:SF3">
    <property type="entry name" value="DNA ADENINE METHYLASE"/>
    <property type="match status" value="1"/>
</dbReference>
<evidence type="ECO:0000313" key="9">
    <source>
        <dbReference type="Proteomes" id="UP000033166"/>
    </source>
</evidence>
<name>A0A0D6DYE3_9LACT</name>
<dbReference type="AlphaFoldDB" id="A0A0D6DYE3"/>
<protein>
    <recommendedName>
        <fullName evidence="2 7">Site-specific DNA-methyltransferase (adenine-specific)</fullName>
        <ecNumber evidence="2 7">2.1.1.72</ecNumber>
    </recommendedName>
</protein>
<dbReference type="InterPro" id="IPR012327">
    <property type="entry name" value="MeTrfase_D12"/>
</dbReference>
<accession>A0A0D6DYE3</accession>
<dbReference type="EC" id="2.1.1.72" evidence="2 7"/>
<organism evidence="8 9">
    <name type="scientific">Pseudolactococcus piscium MKFS47</name>
    <dbReference type="NCBI Taxonomy" id="297352"/>
    <lineage>
        <taxon>Bacteria</taxon>
        <taxon>Bacillati</taxon>
        <taxon>Bacillota</taxon>
        <taxon>Bacilli</taxon>
        <taxon>Lactobacillales</taxon>
        <taxon>Streptococcaceae</taxon>
        <taxon>Pseudolactococcus</taxon>
    </lineage>
</organism>
<dbReference type="GO" id="GO:0006298">
    <property type="term" value="P:mismatch repair"/>
    <property type="evidence" value="ECO:0007669"/>
    <property type="project" value="TreeGrafter"/>
</dbReference>
<dbReference type="SUPFAM" id="SSF53335">
    <property type="entry name" value="S-adenosyl-L-methionine-dependent methyltransferases"/>
    <property type="match status" value="1"/>
</dbReference>
<dbReference type="InterPro" id="IPR012263">
    <property type="entry name" value="M_m6A_EcoRV"/>
</dbReference>
<sequence length="284" mass="33455">MKPILKYRGGKSKEIPEFIDYIPKFDTYYEPFFGGGATYFYLEPERAFISDVNEPLITFYQEISGNNFIKVKKELLDLQIQYEANRKLFMERKSRMPNDRVEDPNDALYYQIRDMFNGKIETKYEKATLYYFINKTAYSGMIRYNKSGEFNVPYGRYANFNTELLKESHHALLSHTEIHNASYEKSFEKASENDFIYLDPPYDTIFSDYGNEKITGDFGEMEHRKLAEDFKNLSAPALMIVGETDLITELYSDYIKGNYAKSYSVNIRNRFKSKANHLIITNYK</sequence>
<evidence type="ECO:0000256" key="7">
    <source>
        <dbReference type="RuleBase" id="RU361257"/>
    </source>
</evidence>
<dbReference type="Proteomes" id="UP000033166">
    <property type="component" value="Chromosome I"/>
</dbReference>
<dbReference type="EMBL" id="LN774769">
    <property type="protein sequence ID" value="CEN28977.1"/>
    <property type="molecule type" value="Genomic_DNA"/>
</dbReference>
<reference evidence="9" key="1">
    <citation type="submission" date="2015-01" db="EMBL/GenBank/DDBJ databases">
        <authorList>
            <person name="Andreevskaya M."/>
        </authorList>
    </citation>
    <scope>NUCLEOTIDE SEQUENCE [LARGE SCALE GENOMIC DNA]</scope>
    <source>
        <strain evidence="9">MKFS47</strain>
    </source>
</reference>
<dbReference type="RefSeq" id="WP_047916010.1">
    <property type="nucleotide sequence ID" value="NZ_LN774769.1"/>
</dbReference>
<dbReference type="HOGENOM" id="CLU_063430_0_0_9"/>
<dbReference type="PANTHER" id="PTHR30481">
    <property type="entry name" value="DNA ADENINE METHYLASE"/>
    <property type="match status" value="1"/>
</dbReference>
<dbReference type="PROSITE" id="PS00092">
    <property type="entry name" value="N6_MTASE"/>
    <property type="match status" value="1"/>
</dbReference>
<gene>
    <name evidence="8" type="ORF">LACPI_1777</name>
</gene>
<dbReference type="GO" id="GO:0043565">
    <property type="term" value="F:sequence-specific DNA binding"/>
    <property type="evidence" value="ECO:0007669"/>
    <property type="project" value="TreeGrafter"/>
</dbReference>
<evidence type="ECO:0000256" key="4">
    <source>
        <dbReference type="ARBA" id="ARBA00022679"/>
    </source>
</evidence>
<keyword evidence="4 7" id="KW-0808">Transferase</keyword>
<dbReference type="PIRSF" id="PIRSF000398">
    <property type="entry name" value="M_m6A_EcoRV"/>
    <property type="match status" value="1"/>
</dbReference>
<keyword evidence="3 7" id="KW-0489">Methyltransferase</keyword>
<dbReference type="REBASE" id="110347">
    <property type="entry name" value="M.Lpi47ORF1777P"/>
</dbReference>
<dbReference type="NCBIfam" id="TIGR00571">
    <property type="entry name" value="dam"/>
    <property type="match status" value="1"/>
</dbReference>
<evidence type="ECO:0000256" key="1">
    <source>
        <dbReference type="ARBA" id="ARBA00006594"/>
    </source>
</evidence>
<evidence type="ECO:0000256" key="3">
    <source>
        <dbReference type="ARBA" id="ARBA00022603"/>
    </source>
</evidence>
<evidence type="ECO:0000256" key="2">
    <source>
        <dbReference type="ARBA" id="ARBA00011900"/>
    </source>
</evidence>
<dbReference type="InterPro" id="IPR023095">
    <property type="entry name" value="Ade_MeTrfase_dom_2"/>
</dbReference>
<dbReference type="KEGG" id="lpk:LACPI_1777"/>
<dbReference type="InterPro" id="IPR029063">
    <property type="entry name" value="SAM-dependent_MTases_sf"/>
</dbReference>
<dbReference type="Gene3D" id="3.40.50.150">
    <property type="entry name" value="Vaccinia Virus protein VP39"/>
    <property type="match status" value="1"/>
</dbReference>
<dbReference type="InterPro" id="IPR002052">
    <property type="entry name" value="DNA_methylase_N6_adenine_CS"/>
</dbReference>
<dbReference type="PRINTS" id="PR00505">
    <property type="entry name" value="D12N6MTFRASE"/>
</dbReference>
<dbReference type="GO" id="GO:0009007">
    <property type="term" value="F:site-specific DNA-methyltransferase (adenine-specific) activity"/>
    <property type="evidence" value="ECO:0007669"/>
    <property type="project" value="UniProtKB-UniRule"/>
</dbReference>
<evidence type="ECO:0000256" key="6">
    <source>
        <dbReference type="ARBA" id="ARBA00047942"/>
    </source>
</evidence>
<dbReference type="Pfam" id="PF02086">
    <property type="entry name" value="MethyltransfD12"/>
    <property type="match status" value="1"/>
</dbReference>
<dbReference type="Gene3D" id="1.10.1020.10">
    <property type="entry name" value="Adenine-specific Methyltransferase, Domain 2"/>
    <property type="match status" value="1"/>
</dbReference>
<evidence type="ECO:0000313" key="8">
    <source>
        <dbReference type="EMBL" id="CEN28977.1"/>
    </source>
</evidence>
<evidence type="ECO:0000256" key="5">
    <source>
        <dbReference type="ARBA" id="ARBA00022691"/>
    </source>
</evidence>
<comment type="catalytic activity">
    <reaction evidence="6 7">
        <text>a 2'-deoxyadenosine in DNA + S-adenosyl-L-methionine = an N(6)-methyl-2'-deoxyadenosine in DNA + S-adenosyl-L-homocysteine + H(+)</text>
        <dbReference type="Rhea" id="RHEA:15197"/>
        <dbReference type="Rhea" id="RHEA-COMP:12418"/>
        <dbReference type="Rhea" id="RHEA-COMP:12419"/>
        <dbReference type="ChEBI" id="CHEBI:15378"/>
        <dbReference type="ChEBI" id="CHEBI:57856"/>
        <dbReference type="ChEBI" id="CHEBI:59789"/>
        <dbReference type="ChEBI" id="CHEBI:90615"/>
        <dbReference type="ChEBI" id="CHEBI:90616"/>
        <dbReference type="EC" id="2.1.1.72"/>
    </reaction>
</comment>
<dbReference type="GO" id="GO:0032259">
    <property type="term" value="P:methylation"/>
    <property type="evidence" value="ECO:0007669"/>
    <property type="project" value="UniProtKB-KW"/>
</dbReference>
<dbReference type="GO" id="GO:1904047">
    <property type="term" value="F:S-adenosyl-L-methionine binding"/>
    <property type="evidence" value="ECO:0007669"/>
    <property type="project" value="TreeGrafter"/>
</dbReference>
<proteinExistence type="inferred from homology"/>